<comment type="caution">
    <text evidence="3">The sequence shown here is derived from an EMBL/GenBank/DDBJ whole genome shotgun (WGS) entry which is preliminary data.</text>
</comment>
<dbReference type="CDD" id="cd01948">
    <property type="entry name" value="EAL"/>
    <property type="match status" value="1"/>
</dbReference>
<dbReference type="InterPro" id="IPR050706">
    <property type="entry name" value="Cyclic-di-GMP_PDE-like"/>
</dbReference>
<dbReference type="PROSITE" id="PS50883">
    <property type="entry name" value="EAL"/>
    <property type="match status" value="1"/>
</dbReference>
<evidence type="ECO:0000313" key="4">
    <source>
        <dbReference type="Proteomes" id="UP000434036"/>
    </source>
</evidence>
<dbReference type="PROSITE" id="PS50887">
    <property type="entry name" value="GGDEF"/>
    <property type="match status" value="1"/>
</dbReference>
<dbReference type="AlphaFoldDB" id="A0A6N8U4Y6"/>
<dbReference type="SMART" id="SM00267">
    <property type="entry name" value="GGDEF"/>
    <property type="match status" value="1"/>
</dbReference>
<dbReference type="SUPFAM" id="SSF55073">
    <property type="entry name" value="Nucleotide cyclase"/>
    <property type="match status" value="1"/>
</dbReference>
<name>A0A6N8U4Y6_9FIRM</name>
<feature type="domain" description="EAL" evidence="1">
    <location>
        <begin position="291"/>
        <end position="540"/>
    </location>
</feature>
<dbReference type="Proteomes" id="UP000434036">
    <property type="component" value="Unassembled WGS sequence"/>
</dbReference>
<sequence>MFFSREAHNKNGDFMIQALLNLMASLCHTHYFVYDPMYRGLFLSDSLLKEFHLSSRENGWNGWMNITYPQDQASLQNFIHLLTHQKHASLNIHCYSRSGKIIPLTFQAQTIQFQKQTCIAGIIISSFSRHIDPISGLRDAFHCENICNEYIDKPEIDQFLLGILDLDNFQSFNDTLGYTAGNQLLRRTTGFLQSVLPEKAKLFRLENDQFAVLCTNCSSSTLQGWVNVLNQLFIANEMPTISCGFVSYPKDGQEWHRLRKRAQFAMKQAKRDGKAKSRSFSLPLEIQQHQSEQLRVSLRQSIHNQMQGFYLMYQPQLTKDGRMKGMEALLRWNQEPCDTFVPILEASGLLFEITGWLFNQALRDFAVMRKEDSSLSISINLSYPQLLEDHITEIIHAVLCRYQVPSTALIIEITETRIAENFLIVKPILNKLRAMGIRIAMDDFGTGYASLSFLRQMPIDIIKIDRSFVINLETHPADSMFIRLITDIGKELGCAICLEGIETAGQLARLSDISIDTIQGYYFSRPLVRDAMLEYLHQQKDR</sequence>
<dbReference type="EMBL" id="WUUQ01000001">
    <property type="protein sequence ID" value="MXQ73010.1"/>
    <property type="molecule type" value="Genomic_DNA"/>
</dbReference>
<feature type="domain" description="GGDEF" evidence="2">
    <location>
        <begin position="157"/>
        <end position="282"/>
    </location>
</feature>
<dbReference type="SUPFAM" id="SSF141868">
    <property type="entry name" value="EAL domain-like"/>
    <property type="match status" value="1"/>
</dbReference>
<organism evidence="3 4">
    <name type="scientific">Copranaerobaculum intestinale</name>
    <dbReference type="NCBI Taxonomy" id="2692629"/>
    <lineage>
        <taxon>Bacteria</taxon>
        <taxon>Bacillati</taxon>
        <taxon>Bacillota</taxon>
        <taxon>Erysipelotrichia</taxon>
        <taxon>Erysipelotrichales</taxon>
        <taxon>Erysipelotrichaceae</taxon>
        <taxon>Copranaerobaculum</taxon>
    </lineage>
</organism>
<dbReference type="PANTHER" id="PTHR33121">
    <property type="entry name" value="CYCLIC DI-GMP PHOSPHODIESTERASE PDEF"/>
    <property type="match status" value="1"/>
</dbReference>
<gene>
    <name evidence="3" type="ORF">GSF08_03555</name>
</gene>
<dbReference type="InterPro" id="IPR029787">
    <property type="entry name" value="Nucleotide_cyclase"/>
</dbReference>
<protein>
    <submittedName>
        <fullName evidence="3">EAL domain-containing protein</fullName>
    </submittedName>
</protein>
<reference evidence="3 4" key="2">
    <citation type="submission" date="2020-01" db="EMBL/GenBank/DDBJ databases">
        <title>Clostridiaceae sp. nov. isolated from the gut of human by culturomics.</title>
        <authorList>
            <person name="Chang Y."/>
        </authorList>
    </citation>
    <scope>NUCLEOTIDE SEQUENCE [LARGE SCALE GENOMIC DNA]</scope>
    <source>
        <strain evidence="3 4">DONG20-135</strain>
    </source>
</reference>
<reference evidence="3 4" key="1">
    <citation type="submission" date="2019-12" db="EMBL/GenBank/DDBJ databases">
        <authorList>
            <person name="Yang R."/>
        </authorList>
    </citation>
    <scope>NUCLEOTIDE SEQUENCE [LARGE SCALE GENOMIC DNA]</scope>
    <source>
        <strain evidence="3 4">DONG20-135</strain>
    </source>
</reference>
<dbReference type="NCBIfam" id="TIGR00254">
    <property type="entry name" value="GGDEF"/>
    <property type="match status" value="1"/>
</dbReference>
<evidence type="ECO:0000313" key="3">
    <source>
        <dbReference type="EMBL" id="MXQ73010.1"/>
    </source>
</evidence>
<dbReference type="InterPro" id="IPR043128">
    <property type="entry name" value="Rev_trsase/Diguanyl_cyclase"/>
</dbReference>
<dbReference type="InterPro" id="IPR035919">
    <property type="entry name" value="EAL_sf"/>
</dbReference>
<dbReference type="RefSeq" id="WP_160624438.1">
    <property type="nucleotide sequence ID" value="NZ_WUUQ01000001.1"/>
</dbReference>
<dbReference type="GO" id="GO:0071111">
    <property type="term" value="F:cyclic-guanylate-specific phosphodiesterase activity"/>
    <property type="evidence" value="ECO:0007669"/>
    <property type="project" value="InterPro"/>
</dbReference>
<dbReference type="InterPro" id="IPR001633">
    <property type="entry name" value="EAL_dom"/>
</dbReference>
<dbReference type="SMART" id="SM00052">
    <property type="entry name" value="EAL"/>
    <property type="match status" value="1"/>
</dbReference>
<dbReference type="Pfam" id="PF00563">
    <property type="entry name" value="EAL"/>
    <property type="match status" value="1"/>
</dbReference>
<dbReference type="InterPro" id="IPR000160">
    <property type="entry name" value="GGDEF_dom"/>
</dbReference>
<proteinExistence type="predicted"/>
<evidence type="ECO:0000259" key="2">
    <source>
        <dbReference type="PROSITE" id="PS50887"/>
    </source>
</evidence>
<dbReference type="PANTHER" id="PTHR33121:SF70">
    <property type="entry name" value="SIGNALING PROTEIN YKOW"/>
    <property type="match status" value="1"/>
</dbReference>
<dbReference type="Gene3D" id="3.30.70.270">
    <property type="match status" value="1"/>
</dbReference>
<accession>A0A6N8U4Y6</accession>
<keyword evidence="4" id="KW-1185">Reference proteome</keyword>
<dbReference type="CDD" id="cd01949">
    <property type="entry name" value="GGDEF"/>
    <property type="match status" value="1"/>
</dbReference>
<dbReference type="Pfam" id="PF00990">
    <property type="entry name" value="GGDEF"/>
    <property type="match status" value="1"/>
</dbReference>
<evidence type="ECO:0000259" key="1">
    <source>
        <dbReference type="PROSITE" id="PS50883"/>
    </source>
</evidence>
<dbReference type="Gene3D" id="3.20.20.450">
    <property type="entry name" value="EAL domain"/>
    <property type="match status" value="1"/>
</dbReference>